<evidence type="ECO:0000256" key="2">
    <source>
        <dbReference type="ARBA" id="ARBA00006281"/>
    </source>
</evidence>
<comment type="subunit">
    <text evidence="8">Interacts with PRPF8 (via RNase H homology domain). Component of a U5 snRNP complex that contains PRPF8.</text>
</comment>
<dbReference type="CDD" id="cd13778">
    <property type="entry name" value="Aar2_C"/>
    <property type="match status" value="1"/>
</dbReference>
<feature type="domain" description="AAR2 N-terminal" evidence="11">
    <location>
        <begin position="12"/>
        <end position="143"/>
    </location>
</feature>
<name>A0A8J5J313_HOMAM</name>
<keyword evidence="5" id="KW-0747">Spliceosome</keyword>
<feature type="region of interest" description="Disordered" evidence="9">
    <location>
        <begin position="160"/>
        <end position="210"/>
    </location>
</feature>
<dbReference type="Pfam" id="PF20981">
    <property type="entry name" value="AAR2_1st"/>
    <property type="match status" value="1"/>
</dbReference>
<dbReference type="PANTHER" id="PTHR12689">
    <property type="entry name" value="A1 CISTRON SPLICING FACTOR AAR2-RELATED"/>
    <property type="match status" value="1"/>
</dbReference>
<feature type="compositionally biased region" description="Polar residues" evidence="9">
    <location>
        <begin position="192"/>
        <end position="210"/>
    </location>
</feature>
<sequence>MDPDLAQQMFEEGGTLVMLGMPTGTEFGIDLNSWNIGERFKGVKMIPPGLHFIYFSAVSRQGDTAPRTGFFHVFQHREVLVRHYDPKDEDLKMEDVDPEEVERIRAGLRDLDRHLGAYPLESWEKWISLTQYIDSGELQRMLPESGRICSVIELASGNSWQRTGKQSKSDGTVAAETMSSASSSDQSAASGELSNLALQSSTSTSNKHNTDSSSEIIILCSDIPKEEEPIPVLPEMIPKAGTQFRFSKFPDRPYHDGATPSEVTQYSLDSSYSVRQMIAKANRPESMLSELQLAFISFLVGQVWDGWEQWQRLLSALCRAEELLMQYPELYTKFLSILHFQIHEVPEDLFVDIVESNNFLAAALTALFANMSDNSNSLPPALVKKAQRFKTHVTRKFKWDLNLEDEGEDAPVIVET</sequence>
<feature type="compositionally biased region" description="Low complexity" evidence="9">
    <location>
        <begin position="174"/>
        <end position="190"/>
    </location>
</feature>
<organism evidence="12 13">
    <name type="scientific">Homarus americanus</name>
    <name type="common">American lobster</name>
    <dbReference type="NCBI Taxonomy" id="6706"/>
    <lineage>
        <taxon>Eukaryota</taxon>
        <taxon>Metazoa</taxon>
        <taxon>Ecdysozoa</taxon>
        <taxon>Arthropoda</taxon>
        <taxon>Crustacea</taxon>
        <taxon>Multicrustacea</taxon>
        <taxon>Malacostraca</taxon>
        <taxon>Eumalacostraca</taxon>
        <taxon>Eucarida</taxon>
        <taxon>Decapoda</taxon>
        <taxon>Pleocyemata</taxon>
        <taxon>Astacidea</taxon>
        <taxon>Nephropoidea</taxon>
        <taxon>Nephropidae</taxon>
        <taxon>Homarus</taxon>
    </lineage>
</organism>
<accession>A0A8J5J313</accession>
<evidence type="ECO:0000259" key="11">
    <source>
        <dbReference type="Pfam" id="PF20981"/>
    </source>
</evidence>
<evidence type="ECO:0000256" key="5">
    <source>
        <dbReference type="ARBA" id="ARBA00022728"/>
    </source>
</evidence>
<proteinExistence type="inferred from homology"/>
<gene>
    <name evidence="12" type="primary">Aar2-L</name>
    <name evidence="12" type="ORF">Hamer_G009252</name>
</gene>
<evidence type="ECO:0000256" key="7">
    <source>
        <dbReference type="ARBA" id="ARBA00030625"/>
    </source>
</evidence>
<dbReference type="CDD" id="cd13777">
    <property type="entry name" value="Aar2_N"/>
    <property type="match status" value="1"/>
</dbReference>
<dbReference type="InterPro" id="IPR007946">
    <property type="entry name" value="AAR2"/>
</dbReference>
<feature type="compositionally biased region" description="Polar residues" evidence="9">
    <location>
        <begin position="160"/>
        <end position="170"/>
    </location>
</feature>
<feature type="domain" description="AAR2 C-terminal" evidence="10">
    <location>
        <begin position="246"/>
        <end position="402"/>
    </location>
</feature>
<dbReference type="GO" id="GO:0000244">
    <property type="term" value="P:spliceosomal tri-snRNP complex assembly"/>
    <property type="evidence" value="ECO:0007669"/>
    <property type="project" value="TreeGrafter"/>
</dbReference>
<dbReference type="Proteomes" id="UP000747542">
    <property type="component" value="Unassembled WGS sequence"/>
</dbReference>
<dbReference type="OrthoDB" id="201752at2759"/>
<dbReference type="GO" id="GO:0005681">
    <property type="term" value="C:spliceosomal complex"/>
    <property type="evidence" value="ECO:0007669"/>
    <property type="project" value="UniProtKB-KW"/>
</dbReference>
<evidence type="ECO:0000313" key="13">
    <source>
        <dbReference type="Proteomes" id="UP000747542"/>
    </source>
</evidence>
<comment type="caution">
    <text evidence="12">The sequence shown here is derived from an EMBL/GenBank/DDBJ whole genome shotgun (WGS) entry which is preliminary data.</text>
</comment>
<dbReference type="Pfam" id="PF05282">
    <property type="entry name" value="AAR2"/>
    <property type="match status" value="1"/>
</dbReference>
<comment type="similarity">
    <text evidence="2">Belongs to the AAR2 family.</text>
</comment>
<reference evidence="12" key="1">
    <citation type="journal article" date="2021" name="Sci. Adv.">
        <title>The American lobster genome reveals insights on longevity, neural, and immune adaptations.</title>
        <authorList>
            <person name="Polinski J.M."/>
            <person name="Zimin A.V."/>
            <person name="Clark K.F."/>
            <person name="Kohn A.B."/>
            <person name="Sadowski N."/>
            <person name="Timp W."/>
            <person name="Ptitsyn A."/>
            <person name="Khanna P."/>
            <person name="Romanova D.Y."/>
            <person name="Williams P."/>
            <person name="Greenwood S.J."/>
            <person name="Moroz L.L."/>
            <person name="Walt D.R."/>
            <person name="Bodnar A.G."/>
        </authorList>
    </citation>
    <scope>NUCLEOTIDE SEQUENCE</scope>
    <source>
        <strain evidence="12">GMGI-L3</strain>
    </source>
</reference>
<keyword evidence="6" id="KW-0508">mRNA splicing</keyword>
<keyword evidence="13" id="KW-1185">Reference proteome</keyword>
<dbReference type="InterPro" id="IPR033648">
    <property type="entry name" value="AAR2_C"/>
</dbReference>
<evidence type="ECO:0000256" key="8">
    <source>
        <dbReference type="ARBA" id="ARBA00047009"/>
    </source>
</evidence>
<dbReference type="FunFam" id="1.25.40.550:FF:000001">
    <property type="entry name" value="AAR2 splicing factor homolog"/>
    <property type="match status" value="1"/>
</dbReference>
<evidence type="ECO:0000256" key="9">
    <source>
        <dbReference type="SAM" id="MobiDB-lite"/>
    </source>
</evidence>
<evidence type="ECO:0000256" key="6">
    <source>
        <dbReference type="ARBA" id="ARBA00023187"/>
    </source>
</evidence>
<dbReference type="AlphaFoldDB" id="A0A8J5J313"/>
<dbReference type="PANTHER" id="PTHR12689:SF4">
    <property type="entry name" value="PROTEIN AAR2 HOMOLOG"/>
    <property type="match status" value="1"/>
</dbReference>
<comment type="function">
    <text evidence="1">Component of the U5 snRNP complex that is required for spliceosome assembly and for pre-mRNA splicing.</text>
</comment>
<protein>
    <recommendedName>
        <fullName evidence="3">Protein AAR2 homolog</fullName>
    </recommendedName>
    <alternativeName>
        <fullName evidence="7">AAR2 splicing factor homolog</fullName>
    </alternativeName>
</protein>
<dbReference type="InterPro" id="IPR033647">
    <property type="entry name" value="Aar2_N"/>
</dbReference>
<dbReference type="FunFam" id="2.60.34.20:FF:000001">
    <property type="entry name" value="protein AAR2 homolog"/>
    <property type="match status" value="1"/>
</dbReference>
<evidence type="ECO:0000256" key="3">
    <source>
        <dbReference type="ARBA" id="ARBA00016372"/>
    </source>
</evidence>
<evidence type="ECO:0000256" key="1">
    <source>
        <dbReference type="ARBA" id="ARBA00003708"/>
    </source>
</evidence>
<dbReference type="EMBL" id="JAHLQT010046319">
    <property type="protein sequence ID" value="KAG7153612.1"/>
    <property type="molecule type" value="Genomic_DNA"/>
</dbReference>
<keyword evidence="4" id="KW-0507">mRNA processing</keyword>
<evidence type="ECO:0000259" key="10">
    <source>
        <dbReference type="Pfam" id="PF05282"/>
    </source>
</evidence>
<evidence type="ECO:0000313" key="12">
    <source>
        <dbReference type="EMBL" id="KAG7153612.1"/>
    </source>
</evidence>
<evidence type="ECO:0000256" key="4">
    <source>
        <dbReference type="ARBA" id="ARBA00022664"/>
    </source>
</evidence>